<evidence type="ECO:0000256" key="2">
    <source>
        <dbReference type="ARBA" id="ARBA00023054"/>
    </source>
</evidence>
<evidence type="ECO:0000256" key="3">
    <source>
        <dbReference type="ARBA" id="ARBA00023242"/>
    </source>
</evidence>
<gene>
    <name evidence="8" type="primary">GMNC</name>
</gene>
<reference evidence="8" key="1">
    <citation type="submission" date="2025-08" db="UniProtKB">
        <authorList>
            <consortium name="RefSeq"/>
        </authorList>
    </citation>
    <scope>IDENTIFICATION</scope>
    <source>
        <tissue evidence="8">Blood</tissue>
    </source>
</reference>
<feature type="region of interest" description="Disordered" evidence="6">
    <location>
        <begin position="130"/>
        <end position="165"/>
    </location>
</feature>
<evidence type="ECO:0000256" key="5">
    <source>
        <dbReference type="SAM" id="Coils"/>
    </source>
</evidence>
<dbReference type="GO" id="GO:0008156">
    <property type="term" value="P:negative regulation of DNA replication"/>
    <property type="evidence" value="ECO:0007669"/>
    <property type="project" value="TreeGrafter"/>
</dbReference>
<evidence type="ECO:0000256" key="6">
    <source>
        <dbReference type="SAM" id="MobiDB-lite"/>
    </source>
</evidence>
<dbReference type="PANTHER" id="PTHR13372">
    <property type="entry name" value="GEMININ"/>
    <property type="match status" value="1"/>
</dbReference>
<accession>A0AA97JJJ5</accession>
<dbReference type="KEGG" id="emc:129331950"/>
<feature type="compositionally biased region" description="Gly residues" evidence="6">
    <location>
        <begin position="140"/>
        <end position="152"/>
    </location>
</feature>
<sequence>MNPARRRCRQLQHRHAALQVEGAAGDGGGAGGDRARVPGGIAAHPGGRPLGRRAPGRRPAASEAPRPPLLSAPLSAPLLSRQSSAAPAFAGGPVCARPRPGPTAAAAAAAKVAPETWLDSAWAAAAALLHGGGGEDEDGAGPGPQQGAGGPDHFGSLPFAPDVEVRPGDQLSTQIYRNKQLQDTLLQKEEELAQLQAENRHLKQFLSSTLVRQLEEKAKKLLWQNGRKACGAFKRHLKAEGPHPPREPPPAPKARRNLLGDFSACEEQPSADVDVWVLRTLGLKDINTIDESSSANYSALTLDPAPASFLCGPAETTDFGISTGQPAVYRCDALAPMDRSPANARKEPLPAAPQLPSSLPHSNTPRASCGLPSCSDNISLPKAHVAFTTSVSPHCNVKTHTFRQGQAFVRRDEDGGWKLTWVPKKPE</sequence>
<keyword evidence="2 5" id="KW-0175">Coiled coil</keyword>
<dbReference type="GO" id="GO:0045786">
    <property type="term" value="P:negative regulation of cell cycle"/>
    <property type="evidence" value="ECO:0007669"/>
    <property type="project" value="TreeGrafter"/>
</dbReference>
<feature type="coiled-coil region" evidence="5">
    <location>
        <begin position="178"/>
        <end position="205"/>
    </location>
</feature>
<dbReference type="PANTHER" id="PTHR13372:SF2">
    <property type="entry name" value="GEMININ COILED-COIL DOMAIN-CONTAINING PROTEIN 1"/>
    <property type="match status" value="1"/>
</dbReference>
<dbReference type="GeneID" id="129331950"/>
<feature type="compositionally biased region" description="Low complexity" evidence="6">
    <location>
        <begin position="37"/>
        <end position="47"/>
    </location>
</feature>
<dbReference type="CDD" id="cd22588">
    <property type="entry name" value="GemC1_CC"/>
    <property type="match status" value="1"/>
</dbReference>
<proteinExistence type="predicted"/>
<feature type="region of interest" description="Disordered" evidence="6">
    <location>
        <begin position="339"/>
        <end position="366"/>
    </location>
</feature>
<evidence type="ECO:0000256" key="4">
    <source>
        <dbReference type="ARBA" id="ARBA00023306"/>
    </source>
</evidence>
<keyword evidence="3" id="KW-0539">Nucleus</keyword>
<feature type="region of interest" description="Disordered" evidence="6">
    <location>
        <begin position="18"/>
        <end position="78"/>
    </location>
</feature>
<evidence type="ECO:0000313" key="8">
    <source>
        <dbReference type="RefSeq" id="XP_054838626.1"/>
    </source>
</evidence>
<name>A0AA97JJJ5_EUBMA</name>
<dbReference type="GO" id="GO:0005634">
    <property type="term" value="C:nucleus"/>
    <property type="evidence" value="ECO:0007669"/>
    <property type="project" value="UniProtKB-SubCell"/>
</dbReference>
<dbReference type="CTD" id="647309"/>
<dbReference type="Proteomes" id="UP001190640">
    <property type="component" value="Chromosome 6"/>
</dbReference>
<dbReference type="AlphaFoldDB" id="A0AA97JJJ5"/>
<evidence type="ECO:0000256" key="1">
    <source>
        <dbReference type="ARBA" id="ARBA00004123"/>
    </source>
</evidence>
<dbReference type="RefSeq" id="XP_054838626.1">
    <property type="nucleotide sequence ID" value="XM_054982651.1"/>
</dbReference>
<comment type="subcellular location">
    <subcellularLocation>
        <location evidence="1">Nucleus</location>
    </subcellularLocation>
</comment>
<organism evidence="7 8">
    <name type="scientific">Eublepharis macularius</name>
    <name type="common">Leopard gecko</name>
    <name type="synonym">Cyrtodactylus macularius</name>
    <dbReference type="NCBI Taxonomy" id="481883"/>
    <lineage>
        <taxon>Eukaryota</taxon>
        <taxon>Metazoa</taxon>
        <taxon>Chordata</taxon>
        <taxon>Craniata</taxon>
        <taxon>Vertebrata</taxon>
        <taxon>Euteleostomi</taxon>
        <taxon>Lepidosauria</taxon>
        <taxon>Squamata</taxon>
        <taxon>Bifurcata</taxon>
        <taxon>Gekkota</taxon>
        <taxon>Eublepharidae</taxon>
        <taxon>Eublepharinae</taxon>
        <taxon>Eublepharis</taxon>
    </lineage>
</organism>
<keyword evidence="7" id="KW-1185">Reference proteome</keyword>
<protein>
    <submittedName>
        <fullName evidence="8">Geminin coiled-coil domain-containing protein 1</fullName>
    </submittedName>
</protein>
<dbReference type="InterPro" id="IPR059237">
    <property type="entry name" value="GemC1_CC"/>
</dbReference>
<evidence type="ECO:0000313" key="7">
    <source>
        <dbReference type="Proteomes" id="UP001190640"/>
    </source>
</evidence>
<keyword evidence="4" id="KW-0131">Cell cycle</keyword>